<dbReference type="SMART" id="SM00422">
    <property type="entry name" value="HTH_MERR"/>
    <property type="match status" value="1"/>
</dbReference>
<evidence type="ECO:0000256" key="4">
    <source>
        <dbReference type="SAM" id="MobiDB-lite"/>
    </source>
</evidence>
<dbReference type="PANTHER" id="PTHR30204:SF93">
    <property type="entry name" value="HTH MERR-TYPE DOMAIN-CONTAINING PROTEIN"/>
    <property type="match status" value="1"/>
</dbReference>
<dbReference type="RefSeq" id="WP_024126392.1">
    <property type="nucleotide sequence ID" value="NC_023284.1"/>
</dbReference>
<keyword evidence="1" id="KW-0805">Transcription regulation</keyword>
<reference evidence="6" key="1">
    <citation type="submission" date="2013-09" db="EMBL/GenBank/DDBJ databases">
        <title>Complete nucleotide sequence of Streptomyces linear plasmid pFRL4.</title>
        <authorList>
            <person name="Chen Z."/>
            <person name="Fang P."/>
            <person name="Qin Z."/>
        </authorList>
    </citation>
    <scope>NUCLEOTIDE SEQUENCE</scope>
    <source>
        <plasmid evidence="6">pFRL4</plasmid>
    </source>
</reference>
<evidence type="ECO:0000256" key="3">
    <source>
        <dbReference type="ARBA" id="ARBA00023163"/>
    </source>
</evidence>
<feature type="region of interest" description="Disordered" evidence="4">
    <location>
        <begin position="133"/>
        <end position="154"/>
    </location>
</feature>
<dbReference type="InterPro" id="IPR009061">
    <property type="entry name" value="DNA-bd_dom_put_sf"/>
</dbReference>
<organism evidence="6">
    <name type="scientific">Streptomyces sp. F2</name>
    <dbReference type="NCBI Taxonomy" id="317660"/>
    <lineage>
        <taxon>Bacteria</taxon>
        <taxon>Bacillati</taxon>
        <taxon>Actinomycetota</taxon>
        <taxon>Actinomycetes</taxon>
        <taxon>Kitasatosporales</taxon>
        <taxon>Streptomycetaceae</taxon>
        <taxon>Streptomyces</taxon>
    </lineage>
</organism>
<keyword evidence="6" id="KW-0614">Plasmid</keyword>
<feature type="domain" description="HTH merR-type" evidence="5">
    <location>
        <begin position="20"/>
        <end position="89"/>
    </location>
</feature>
<evidence type="ECO:0000259" key="5">
    <source>
        <dbReference type="PROSITE" id="PS50937"/>
    </source>
</evidence>
<evidence type="ECO:0000256" key="1">
    <source>
        <dbReference type="ARBA" id="ARBA00023015"/>
    </source>
</evidence>
<dbReference type="InterPro" id="IPR047057">
    <property type="entry name" value="MerR_fam"/>
</dbReference>
<dbReference type="PROSITE" id="PS00552">
    <property type="entry name" value="HTH_MERR_1"/>
    <property type="match status" value="1"/>
</dbReference>
<dbReference type="Pfam" id="PF09278">
    <property type="entry name" value="MerR-DNA-bind"/>
    <property type="match status" value="1"/>
</dbReference>
<name>V9Z678_9ACTN</name>
<accession>V9Z678</accession>
<dbReference type="PROSITE" id="PS50937">
    <property type="entry name" value="HTH_MERR_2"/>
    <property type="match status" value="1"/>
</dbReference>
<proteinExistence type="predicted"/>
<geneLocation type="plasmid" evidence="6">
    <name>pFRL4</name>
</geneLocation>
<gene>
    <name evidence="6" type="primary">merR</name>
    <name evidence="6" type="ORF">pFRL4_276</name>
</gene>
<protein>
    <submittedName>
        <fullName evidence="6">Transcriptional regulator, MerR family</fullName>
    </submittedName>
</protein>
<dbReference type="PRINTS" id="PR00040">
    <property type="entry name" value="HTHMERR"/>
</dbReference>
<dbReference type="PANTHER" id="PTHR30204">
    <property type="entry name" value="REDOX-CYCLING DRUG-SENSING TRANSCRIPTIONAL ACTIVATOR SOXR"/>
    <property type="match status" value="1"/>
</dbReference>
<dbReference type="GO" id="GO:0003700">
    <property type="term" value="F:DNA-binding transcription factor activity"/>
    <property type="evidence" value="ECO:0007669"/>
    <property type="project" value="InterPro"/>
</dbReference>
<dbReference type="Pfam" id="PF00376">
    <property type="entry name" value="MerR"/>
    <property type="match status" value="1"/>
</dbReference>
<evidence type="ECO:0000313" key="6">
    <source>
        <dbReference type="EMBL" id="AHE39509.1"/>
    </source>
</evidence>
<keyword evidence="3" id="KW-0804">Transcription</keyword>
<dbReference type="InterPro" id="IPR000551">
    <property type="entry name" value="MerR-type_HTH_dom"/>
</dbReference>
<dbReference type="AlphaFoldDB" id="V9Z678"/>
<sequence>MAHTTSPQPATDVETPRPGGWTIAELARQTDLTPDTLRYYERIHLLPAPARTSGSHRRYGPDALDRLHFIQGSRRLGLKLDEIADLLAVRDTGNCPCEPAAGLLNRRIADIDAEMERLTALRAELVTMADALPADNCPDPTPGTWRLPQSASQE</sequence>
<dbReference type="CDD" id="cd04770">
    <property type="entry name" value="HTH_HMRTR"/>
    <property type="match status" value="1"/>
</dbReference>
<dbReference type="SUPFAM" id="SSF46955">
    <property type="entry name" value="Putative DNA-binding domain"/>
    <property type="match status" value="1"/>
</dbReference>
<dbReference type="GO" id="GO:0003677">
    <property type="term" value="F:DNA binding"/>
    <property type="evidence" value="ECO:0007669"/>
    <property type="project" value="UniProtKB-KW"/>
</dbReference>
<keyword evidence="2" id="KW-0238">DNA-binding</keyword>
<dbReference type="InterPro" id="IPR015358">
    <property type="entry name" value="Tscrpt_reg_MerR_DNA-bd"/>
</dbReference>
<dbReference type="Gene3D" id="1.10.1660.10">
    <property type="match status" value="1"/>
</dbReference>
<dbReference type="EMBL" id="KF602049">
    <property type="protein sequence ID" value="AHE39509.1"/>
    <property type="molecule type" value="Genomic_DNA"/>
</dbReference>
<evidence type="ECO:0000256" key="2">
    <source>
        <dbReference type="ARBA" id="ARBA00023125"/>
    </source>
</evidence>